<organism evidence="2 4">
    <name type="scientific">Ligilactobacillus salivarius</name>
    <dbReference type="NCBI Taxonomy" id="1624"/>
    <lineage>
        <taxon>Bacteria</taxon>
        <taxon>Bacillati</taxon>
        <taxon>Bacillota</taxon>
        <taxon>Bacilli</taxon>
        <taxon>Lactobacillales</taxon>
        <taxon>Lactobacillaceae</taxon>
        <taxon>Ligilactobacillus</taxon>
    </lineage>
</organism>
<accession>A0A1V9SAX1</accession>
<sequence length="129" mass="15258">MARKRMISREVIETDNFYSLSKDAQALYLHLNINADDDGFVDNALMTCRMLGIKIAAINELVTLGYLIKVNNGVYLIRHWLLNNNKIPNDRYKESIYKEFLDNNIIYDEESENKIYELREPEEQEQDKH</sequence>
<evidence type="ECO:0000313" key="2">
    <source>
        <dbReference type="EMBL" id="PWG50781.1"/>
    </source>
</evidence>
<name>A0A1V9SAX1_9LACO</name>
<protein>
    <recommendedName>
        <fullName evidence="5">Replisome organizer</fullName>
    </recommendedName>
</protein>
<dbReference type="Proteomes" id="UP000245607">
    <property type="component" value="Unassembled WGS sequence"/>
</dbReference>
<evidence type="ECO:0000313" key="4">
    <source>
        <dbReference type="Proteomes" id="UP000245607"/>
    </source>
</evidence>
<gene>
    <name evidence="1" type="ORF">B7R82_06770</name>
    <name evidence="2" type="ORF">DB362_08005</name>
</gene>
<evidence type="ECO:0008006" key="5">
    <source>
        <dbReference type="Google" id="ProtNLM"/>
    </source>
</evidence>
<proteinExistence type="predicted"/>
<dbReference type="EMBL" id="QFAS01000010">
    <property type="protein sequence ID" value="PWG50781.1"/>
    <property type="molecule type" value="Genomic_DNA"/>
</dbReference>
<dbReference type="RefSeq" id="WP_081536781.1">
    <property type="nucleotide sequence ID" value="NZ_CP020858.1"/>
</dbReference>
<reference evidence="2 4" key="2">
    <citation type="submission" date="2018-05" db="EMBL/GenBank/DDBJ databases">
        <title>Lactobacillus salivarius genome sequencing and assembly.</title>
        <authorList>
            <person name="Audisio C."/>
            <person name="Albarracin L."/>
            <person name="Torres M.J."/>
            <person name="Hebert E.M."/>
            <person name="Saavedra L."/>
        </authorList>
    </citation>
    <scope>NUCLEOTIDE SEQUENCE [LARGE SCALE GENOMIC DNA]</scope>
    <source>
        <strain evidence="2 4">A3iob</strain>
    </source>
</reference>
<dbReference type="AlphaFoldDB" id="A0A1V9SAX1"/>
<reference evidence="1 3" key="1">
    <citation type="submission" date="2017-04" db="EMBL/GenBank/DDBJ databases">
        <title>Complete genome sequence of Lactobacillus salivarius ZLS006, a probiotic strain isolated from healthy piglet.</title>
        <authorList>
            <person name="Zhang D."/>
        </authorList>
    </citation>
    <scope>NUCLEOTIDE SEQUENCE [LARGE SCALE GENOMIC DNA]</scope>
    <source>
        <strain evidence="1 3">ZLS006</strain>
    </source>
</reference>
<evidence type="ECO:0000313" key="3">
    <source>
        <dbReference type="Proteomes" id="UP000195378"/>
    </source>
</evidence>
<dbReference type="EMBL" id="CP020858">
    <property type="protein sequence ID" value="ARU19709.1"/>
    <property type="molecule type" value="Genomic_DNA"/>
</dbReference>
<evidence type="ECO:0000313" key="1">
    <source>
        <dbReference type="EMBL" id="ARU19709.1"/>
    </source>
</evidence>
<dbReference type="Proteomes" id="UP000195378">
    <property type="component" value="Chromosome"/>
</dbReference>